<organism evidence="2 3">
    <name type="scientific">Klenkia brasiliensis</name>
    <dbReference type="NCBI Taxonomy" id="333142"/>
    <lineage>
        <taxon>Bacteria</taxon>
        <taxon>Bacillati</taxon>
        <taxon>Actinomycetota</taxon>
        <taxon>Actinomycetes</taxon>
        <taxon>Geodermatophilales</taxon>
        <taxon>Geodermatophilaceae</taxon>
        <taxon>Klenkia</taxon>
    </lineage>
</organism>
<evidence type="ECO:0000313" key="3">
    <source>
        <dbReference type="Proteomes" id="UP000198863"/>
    </source>
</evidence>
<dbReference type="Proteomes" id="UP000198863">
    <property type="component" value="Unassembled WGS sequence"/>
</dbReference>
<dbReference type="RefSeq" id="WP_165640279.1">
    <property type="nucleotide sequence ID" value="NZ_FNCF01000004.1"/>
</dbReference>
<dbReference type="EMBL" id="FNCF01000004">
    <property type="protein sequence ID" value="SDG61884.1"/>
    <property type="molecule type" value="Genomic_DNA"/>
</dbReference>
<accession>A0A1G7VQ74</accession>
<protein>
    <submittedName>
        <fullName evidence="2">Uncharacterized protein</fullName>
    </submittedName>
</protein>
<name>A0A1G7VQ74_9ACTN</name>
<keyword evidence="3" id="KW-1185">Reference proteome</keyword>
<reference evidence="3" key="1">
    <citation type="submission" date="2016-10" db="EMBL/GenBank/DDBJ databases">
        <authorList>
            <person name="Varghese N."/>
            <person name="Submissions S."/>
        </authorList>
    </citation>
    <scope>NUCLEOTIDE SEQUENCE [LARGE SCALE GENOMIC DNA]</scope>
    <source>
        <strain evidence="3">DSM 44526</strain>
    </source>
</reference>
<dbReference type="AlphaFoldDB" id="A0A1G7VQ74"/>
<proteinExistence type="predicted"/>
<sequence>MSTPDHDTPTTDDVMVPTENVSPDHHEHAKDPHPSEELLEARTQHEREQVGSDDA</sequence>
<evidence type="ECO:0000256" key="1">
    <source>
        <dbReference type="SAM" id="MobiDB-lite"/>
    </source>
</evidence>
<feature type="region of interest" description="Disordered" evidence="1">
    <location>
        <begin position="1"/>
        <end position="55"/>
    </location>
</feature>
<feature type="compositionally biased region" description="Basic and acidic residues" evidence="1">
    <location>
        <begin position="22"/>
        <end position="55"/>
    </location>
</feature>
<gene>
    <name evidence="2" type="ORF">SAMN05660324_3166</name>
</gene>
<evidence type="ECO:0000313" key="2">
    <source>
        <dbReference type="EMBL" id="SDG61884.1"/>
    </source>
</evidence>